<sequence>MDLIMAVYDTVTTIFEPDPTCFEPSNLWLSSIPCSTDYPAFESKPDITLTSLTCPITLLGPPRTIGIDDYSCYPYNIYTTGGTAWSDCPMSMTPAMETTREWPNGIKVAETWCCPSAYEFSSDFNPIPLTVSGSTYSVKLYPEYACRATAVEALSDQTVTLTVSTAPLITTEVSWNDVNMIHAEAARIGRYIYEASGTTSECFNRCPSLSNPLVPPTPTPTLAPAPTNSYVPPPSHATTQFTPAPSCLSGFNLWLVSTSCQLLEDRQIMTPPWLECTIAEFGEPDVYNEACYKSGSATAGDDGTTSFYVGCPAGYTTASESTYHPFDRAQYGQTPRATMSYDVVASVALCCPDGDYSFQYSDVLTTTTTYDYRQHLVDMYPMPLCVATSVETLSGKDVELTLTVDSRVWDKKRRQDATPGPAVTTRPWDYEGGLLFAQAAHASVTVFHGTYSCLESCDNYFTYSYNNTDPNYTPPSTTSTAAGSTNRGSTIASSTSEAGEAGETSQGSDRGAAGVSGAPNLSEYTLYGNNGGATALLVAVFIVLCRTIL</sequence>
<reference evidence="2" key="1">
    <citation type="submission" date="2023-06" db="EMBL/GenBank/DDBJ databases">
        <authorList>
            <person name="Noh H."/>
        </authorList>
    </citation>
    <scope>NUCLEOTIDE SEQUENCE</scope>
    <source>
        <strain evidence="2">DUCC20226</strain>
    </source>
</reference>
<feature type="region of interest" description="Disordered" evidence="1">
    <location>
        <begin position="468"/>
        <end position="514"/>
    </location>
</feature>
<proteinExistence type="predicted"/>
<dbReference type="Proteomes" id="UP001265746">
    <property type="component" value="Unassembled WGS sequence"/>
</dbReference>
<feature type="compositionally biased region" description="Low complexity" evidence="1">
    <location>
        <begin position="468"/>
        <end position="480"/>
    </location>
</feature>
<keyword evidence="3" id="KW-1185">Reference proteome</keyword>
<dbReference type="EMBL" id="JAUJFL010000008">
    <property type="protein sequence ID" value="KAK2598613.1"/>
    <property type="molecule type" value="Genomic_DNA"/>
</dbReference>
<evidence type="ECO:0000313" key="2">
    <source>
        <dbReference type="EMBL" id="KAK2598613.1"/>
    </source>
</evidence>
<protein>
    <submittedName>
        <fullName evidence="2">Uncharacterized protein</fullName>
    </submittedName>
</protein>
<name>A0AAD9S434_PHOAM</name>
<evidence type="ECO:0000256" key="1">
    <source>
        <dbReference type="SAM" id="MobiDB-lite"/>
    </source>
</evidence>
<evidence type="ECO:0000313" key="3">
    <source>
        <dbReference type="Proteomes" id="UP001265746"/>
    </source>
</evidence>
<accession>A0AAD9S434</accession>
<organism evidence="2 3">
    <name type="scientific">Phomopsis amygdali</name>
    <name type="common">Fusicoccum amygdali</name>
    <dbReference type="NCBI Taxonomy" id="1214568"/>
    <lineage>
        <taxon>Eukaryota</taxon>
        <taxon>Fungi</taxon>
        <taxon>Dikarya</taxon>
        <taxon>Ascomycota</taxon>
        <taxon>Pezizomycotina</taxon>
        <taxon>Sordariomycetes</taxon>
        <taxon>Sordariomycetidae</taxon>
        <taxon>Diaporthales</taxon>
        <taxon>Diaporthaceae</taxon>
        <taxon>Diaporthe</taxon>
    </lineage>
</organism>
<comment type="caution">
    <text evidence="2">The sequence shown here is derived from an EMBL/GenBank/DDBJ whole genome shotgun (WGS) entry which is preliminary data.</text>
</comment>
<feature type="compositionally biased region" description="Polar residues" evidence="1">
    <location>
        <begin position="481"/>
        <end position="508"/>
    </location>
</feature>
<dbReference type="AlphaFoldDB" id="A0AAD9S434"/>
<gene>
    <name evidence="2" type="ORF">N8I77_012009</name>
</gene>